<dbReference type="EMBL" id="JASXSV010000007">
    <property type="protein sequence ID" value="MDP0588837.1"/>
    <property type="molecule type" value="Genomic_DNA"/>
</dbReference>
<dbReference type="AlphaFoldDB" id="A0AA90SD43"/>
<dbReference type="GO" id="GO:0042918">
    <property type="term" value="P:alkanesulfonate transmembrane transport"/>
    <property type="evidence" value="ECO:0007669"/>
    <property type="project" value="TreeGrafter"/>
</dbReference>
<evidence type="ECO:0000256" key="4">
    <source>
        <dbReference type="SAM" id="SignalP"/>
    </source>
</evidence>
<accession>A0AA90SD43</accession>
<dbReference type="Gene3D" id="3.40.190.10">
    <property type="entry name" value="Periplasmic binding protein-like II"/>
    <property type="match status" value="2"/>
</dbReference>
<evidence type="ECO:0000256" key="3">
    <source>
        <dbReference type="ARBA" id="ARBA00022729"/>
    </source>
</evidence>
<organism evidence="5 6">
    <name type="scientific">Candidatus Endonucleibacter bathymodioli</name>
    <dbReference type="NCBI Taxonomy" id="539814"/>
    <lineage>
        <taxon>Bacteria</taxon>
        <taxon>Pseudomonadati</taxon>
        <taxon>Pseudomonadota</taxon>
        <taxon>Gammaproteobacteria</taxon>
        <taxon>Oceanospirillales</taxon>
        <taxon>Endozoicomonadaceae</taxon>
        <taxon>Candidatus Endonucleibacter</taxon>
    </lineage>
</organism>
<proteinExistence type="inferred from homology"/>
<dbReference type="PANTHER" id="PTHR30024:SF47">
    <property type="entry name" value="TAURINE-BINDING PERIPLASMIC PROTEIN"/>
    <property type="match status" value="1"/>
</dbReference>
<keyword evidence="3 4" id="KW-0732">Signal</keyword>
<dbReference type="SUPFAM" id="SSF53850">
    <property type="entry name" value="Periplasmic binding protein-like II"/>
    <property type="match status" value="1"/>
</dbReference>
<comment type="similarity">
    <text evidence="2">Belongs to the bacterial solute-binding protein SsuA/TauA family.</text>
</comment>
<evidence type="ECO:0000256" key="2">
    <source>
        <dbReference type="ARBA" id="ARBA00010742"/>
    </source>
</evidence>
<name>A0AA90SD43_9GAMM</name>
<dbReference type="GO" id="GO:0042597">
    <property type="term" value="C:periplasmic space"/>
    <property type="evidence" value="ECO:0007669"/>
    <property type="project" value="UniProtKB-SubCell"/>
</dbReference>
<comment type="caution">
    <text evidence="5">The sequence shown here is derived from an EMBL/GenBank/DDBJ whole genome shotgun (WGS) entry which is preliminary data.</text>
</comment>
<reference evidence="5 6" key="1">
    <citation type="journal article" date="2023" name="bioRxiv">
        <title>An intranuclear bacterial parasite of deep-sea mussels expresses apoptosis inhibitors acquired from its host.</title>
        <authorList>
            <person name="Gonzalez Porras M.A."/>
            <person name="Assie A."/>
            <person name="Tietjen M."/>
            <person name="Violette M."/>
            <person name="Kleiner M."/>
            <person name="Gruber-Vodicka H."/>
            <person name="Dubilier N."/>
            <person name="Leisch N."/>
        </authorList>
    </citation>
    <scope>NUCLEOTIDE SEQUENCE [LARGE SCALE GENOMIC DNA]</scope>
    <source>
        <strain evidence="5">IAP13</strain>
    </source>
</reference>
<dbReference type="PROSITE" id="PS51257">
    <property type="entry name" value="PROKAR_LIPOPROTEIN"/>
    <property type="match status" value="1"/>
</dbReference>
<feature type="signal peptide" evidence="4">
    <location>
        <begin position="1"/>
        <end position="21"/>
    </location>
</feature>
<comment type="subcellular location">
    <subcellularLocation>
        <location evidence="1">Periplasm</location>
    </subcellularLocation>
</comment>
<dbReference type="PANTHER" id="PTHR30024">
    <property type="entry name" value="ALIPHATIC SULFONATES-BINDING PROTEIN-RELATED"/>
    <property type="match status" value="1"/>
</dbReference>
<dbReference type="Proteomes" id="UP001178148">
    <property type="component" value="Unassembled WGS sequence"/>
</dbReference>
<keyword evidence="6" id="KW-1185">Reference proteome</keyword>
<evidence type="ECO:0000256" key="1">
    <source>
        <dbReference type="ARBA" id="ARBA00004418"/>
    </source>
</evidence>
<sequence>MDYIKKHVIFCFFILSLSCYAFGNKTVAASKLPVQENREVLRLGMMNLMAGGAIQLAMEQGFFAGIDLKILSFSSAQHVATAIASGDVDIGQSGLTAAVYNLAGKEKLKIIAGASSETYNWPSAAYVVSNTAWNKGIRKPSQLQNVSLGITEKGSTFHYMAGLLADKYSFSLEEKIKLIPLATLPALRSALATSQIDSAILPSVVSHKVEEEKAGHIIGYVGNETPWQVTGVFASTKILKENPKLVKKYLAGFIKGCKYYHRIFNTEKPGLYATKEMLAKWPERENAATIISLFIKPVLDPVLISRFPVYIKADGMIDQNSIQHQIDWYKSRGMVEKGVTVGKVLNLNFLSPK</sequence>
<evidence type="ECO:0000313" key="5">
    <source>
        <dbReference type="EMBL" id="MDP0588837.1"/>
    </source>
</evidence>
<evidence type="ECO:0000313" key="6">
    <source>
        <dbReference type="Proteomes" id="UP001178148"/>
    </source>
</evidence>
<gene>
    <name evidence="5" type="ORF">QS748_06440</name>
</gene>
<feature type="chain" id="PRO_5041729560" evidence="4">
    <location>
        <begin position="22"/>
        <end position="353"/>
    </location>
</feature>
<protein>
    <submittedName>
        <fullName evidence="5">ABC transporter substrate-binding protein</fullName>
    </submittedName>
</protein>
<dbReference type="Pfam" id="PF13379">
    <property type="entry name" value="NMT1_2"/>
    <property type="match status" value="1"/>
</dbReference>